<dbReference type="GeneID" id="55608622"/>
<organism evidence="1 2">
    <name type="scientific">Vibrio phage YC</name>
    <dbReference type="NCBI Taxonomy" id="2267403"/>
    <lineage>
        <taxon>Viruses</taxon>
        <taxon>Duplodnaviria</taxon>
        <taxon>Heunggongvirae</taxon>
        <taxon>Uroviricota</taxon>
        <taxon>Caudoviricetes</taxon>
        <taxon>Pantevenvirales</taxon>
        <taxon>Ackermannviridae</taxon>
        <taxon>Campanilevirus</taxon>
        <taxon>Campanilevirus YC</taxon>
    </lineage>
</organism>
<evidence type="ECO:0000313" key="1">
    <source>
        <dbReference type="EMBL" id="AXC34544.1"/>
    </source>
</evidence>
<accession>A0A384ZSE8</accession>
<name>A0A384ZSE8_9CAUD</name>
<sequence length="161" mass="17558">MTKLPVNIELLANLFKSCRHSGMIAETLELVYHNSKAVDEVVTIAIDTFHDGCLGLTVKEKEGGDSFQLGVHVSSITVRPLAAHWRQSPALKRLVEYCEAEKESFTVTHLPILRSIHDAGDPGDMGPTVAGILLEDNLKTNLQMDKFLPVILGIKGAANDV</sequence>
<evidence type="ECO:0000313" key="2">
    <source>
        <dbReference type="Proteomes" id="UP000260311"/>
    </source>
</evidence>
<keyword evidence="2" id="KW-1185">Reference proteome</keyword>
<dbReference type="Proteomes" id="UP000260311">
    <property type="component" value="Segment"/>
</dbReference>
<dbReference type="EMBL" id="MH375644">
    <property type="protein sequence ID" value="AXC34544.1"/>
    <property type="molecule type" value="Genomic_DNA"/>
</dbReference>
<dbReference type="KEGG" id="vg:55608622"/>
<dbReference type="RefSeq" id="YP_009838390.1">
    <property type="nucleotide sequence ID" value="NC_048709.1"/>
</dbReference>
<protein>
    <submittedName>
        <fullName evidence="1">Uncharacterized protein</fullName>
    </submittedName>
</protein>
<reference evidence="1 2" key="1">
    <citation type="submission" date="2018-05" db="EMBL/GenBank/DDBJ databases">
        <title>The genome of Vibrio coralliilyticus phage YC.</title>
        <authorList>
            <person name="Benler S."/>
        </authorList>
    </citation>
    <scope>NUCLEOTIDE SEQUENCE [LARGE SCALE GENOMIC DNA]</scope>
</reference>
<proteinExistence type="predicted"/>